<feature type="chain" id="PRO_5018220609" evidence="2">
    <location>
        <begin position="20"/>
        <end position="155"/>
    </location>
</feature>
<organism evidence="3 4">
    <name type="scientific">Piscinibacter terrae</name>
    <dbReference type="NCBI Taxonomy" id="2496871"/>
    <lineage>
        <taxon>Bacteria</taxon>
        <taxon>Pseudomonadati</taxon>
        <taxon>Pseudomonadota</taxon>
        <taxon>Betaproteobacteria</taxon>
        <taxon>Burkholderiales</taxon>
        <taxon>Sphaerotilaceae</taxon>
        <taxon>Piscinibacter</taxon>
    </lineage>
</organism>
<proteinExistence type="predicted"/>
<name>A0A3N7K3T0_9BURK</name>
<accession>A0A3N7K3T0</accession>
<dbReference type="RefSeq" id="WP_124538239.1">
    <property type="nucleotide sequence ID" value="NZ_QUSW01000001.1"/>
</dbReference>
<reference evidence="3 4" key="2">
    <citation type="submission" date="2018-12" db="EMBL/GenBank/DDBJ databases">
        <title>Rhizobacter gummiphilus sp. nov., a rubber-degrading bacterium isolated from the soil of a botanical garden in Japan.</title>
        <authorList>
            <person name="Shunsuke S.S."/>
        </authorList>
    </citation>
    <scope>NUCLEOTIDE SEQUENCE [LARGE SCALE GENOMIC DNA]</scope>
    <source>
        <strain evidence="3 4">S-16</strain>
    </source>
</reference>
<evidence type="ECO:0000313" key="3">
    <source>
        <dbReference type="EMBL" id="RQP25585.1"/>
    </source>
</evidence>
<sequence length="155" mass="17369">MKRRTLVSLLALSATGVRAEDDSFMLITQQQLDDEQRAQATQRPEPPPSRKRGVFPMIRVIDPRAGDGGLPSPLRLEFHFETSRDAHIVPATFRVLYGILKFDLTDTLRPHAHWNEQGVVVAQAMVPAGTHRLLVQIADDKGRVNEQELKLKVTG</sequence>
<comment type="caution">
    <text evidence="3">The sequence shown here is derived from an EMBL/GenBank/DDBJ whole genome shotgun (WGS) entry which is preliminary data.</text>
</comment>
<reference evidence="3 4" key="1">
    <citation type="submission" date="2018-08" db="EMBL/GenBank/DDBJ databases">
        <authorList>
            <person name="Khan S.A."/>
            <person name="Jeon C.O."/>
            <person name="Chun B.H."/>
            <person name="Jeong S.E."/>
        </authorList>
    </citation>
    <scope>NUCLEOTIDE SEQUENCE [LARGE SCALE GENOMIC DNA]</scope>
    <source>
        <strain evidence="3 4">S-16</strain>
    </source>
</reference>
<feature type="region of interest" description="Disordered" evidence="1">
    <location>
        <begin position="33"/>
        <end position="52"/>
    </location>
</feature>
<keyword evidence="2" id="KW-0732">Signal</keyword>
<dbReference type="Proteomes" id="UP000267464">
    <property type="component" value="Unassembled WGS sequence"/>
</dbReference>
<evidence type="ECO:0000313" key="4">
    <source>
        <dbReference type="Proteomes" id="UP000267464"/>
    </source>
</evidence>
<dbReference type="OrthoDB" id="8907408at2"/>
<evidence type="ECO:0000256" key="1">
    <source>
        <dbReference type="SAM" id="MobiDB-lite"/>
    </source>
</evidence>
<evidence type="ECO:0000256" key="2">
    <source>
        <dbReference type="SAM" id="SignalP"/>
    </source>
</evidence>
<protein>
    <submittedName>
        <fullName evidence="3">Uncharacterized protein</fullName>
    </submittedName>
</protein>
<keyword evidence="4" id="KW-1185">Reference proteome</keyword>
<gene>
    <name evidence="3" type="ORF">DZC73_00445</name>
</gene>
<dbReference type="AlphaFoldDB" id="A0A3N7K3T0"/>
<dbReference type="EMBL" id="QUSW01000001">
    <property type="protein sequence ID" value="RQP25585.1"/>
    <property type="molecule type" value="Genomic_DNA"/>
</dbReference>
<feature type="signal peptide" evidence="2">
    <location>
        <begin position="1"/>
        <end position="19"/>
    </location>
</feature>